<protein>
    <recommendedName>
        <fullName evidence="3">DUF4238 domain-containing protein</fullName>
    </recommendedName>
</protein>
<dbReference type="InterPro" id="IPR025332">
    <property type="entry name" value="DUF4238"/>
</dbReference>
<accession>B9JYY2</accession>
<dbReference type="HOGENOM" id="CLU_053278_0_0_5"/>
<evidence type="ECO:0008006" key="3">
    <source>
        <dbReference type="Google" id="ProtNLM"/>
    </source>
</evidence>
<keyword evidence="2" id="KW-1185">Reference proteome</keyword>
<dbReference type="STRING" id="311402.Avi_3103"/>
<gene>
    <name evidence="1" type="ordered locus">Avi_3103</name>
</gene>
<dbReference type="eggNOG" id="ENOG5032RBJ">
    <property type="taxonomic scope" value="Bacteria"/>
</dbReference>
<dbReference type="AlphaFoldDB" id="B9JYY2"/>
<dbReference type="Proteomes" id="UP000001596">
    <property type="component" value="Chromosome 1"/>
</dbReference>
<proteinExistence type="predicted"/>
<dbReference type="Pfam" id="PF14022">
    <property type="entry name" value="DUF4238"/>
    <property type="match status" value="2"/>
</dbReference>
<dbReference type="EMBL" id="CP000633">
    <property type="protein sequence ID" value="ACM37228.1"/>
    <property type="molecule type" value="Genomic_DNA"/>
</dbReference>
<sequence length="325" mass="37137">MRPTIEYALDIRSQNMQNQHYVPKFLLKNFADIDGRVYRYNKSTDIVGKVPPKHAASIMNFYEFEIRGKKISFEDRFQNIETKAAPSFRKIALNNSVANLTESERSNIANFIAAQAFRTQAFLGNLKEQPNRTEIGETLERLWESTFITVDIIENRHWVLLKIEHDDILYLGDQPVVLQHTKDPAGVRCLGFDILGVEAFLPISPKLAIYLPCRSTTEEIISFYRNGTQILESLWKSGLGMTIDAFTIQRDLRRAQHLYEAITTGKPAPCASESVLNLNYLQAAWSYQWLFSNKGDFTTAKMVLSESPQYRKAPETSLAKPAFIT</sequence>
<reference evidence="1 2" key="1">
    <citation type="journal article" date="2009" name="J. Bacteriol.">
        <title>Genome sequences of three Agrobacterium biovars help elucidate the evolution of multichromosome genomes in bacteria.</title>
        <authorList>
            <person name="Slater S.C."/>
            <person name="Goldman B.S."/>
            <person name="Goodner B."/>
            <person name="Setubal J.C."/>
            <person name="Farrand S.K."/>
            <person name="Nester E.W."/>
            <person name="Burr T.J."/>
            <person name="Banta L."/>
            <person name="Dickerman A.W."/>
            <person name="Paulsen I."/>
            <person name="Otten L."/>
            <person name="Suen G."/>
            <person name="Welch R."/>
            <person name="Almeida N.F."/>
            <person name="Arnold F."/>
            <person name="Burton O.T."/>
            <person name="Du Z."/>
            <person name="Ewing A."/>
            <person name="Godsy E."/>
            <person name="Heisel S."/>
            <person name="Houmiel K.L."/>
            <person name="Jhaveri J."/>
            <person name="Lu J."/>
            <person name="Miller N.M."/>
            <person name="Norton S."/>
            <person name="Chen Q."/>
            <person name="Phoolcharoen W."/>
            <person name="Ohlin V."/>
            <person name="Ondrusek D."/>
            <person name="Pride N."/>
            <person name="Stricklin S.L."/>
            <person name="Sun J."/>
            <person name="Wheeler C."/>
            <person name="Wilson L."/>
            <person name="Zhu H."/>
            <person name="Wood D.W."/>
        </authorList>
    </citation>
    <scope>NUCLEOTIDE SEQUENCE [LARGE SCALE GENOMIC DNA]</scope>
    <source>
        <strain evidence="2">S4 / ATCC BAA-846</strain>
    </source>
</reference>
<evidence type="ECO:0000313" key="2">
    <source>
        <dbReference type="Proteomes" id="UP000001596"/>
    </source>
</evidence>
<name>B9JYY2_ALLAM</name>
<dbReference type="KEGG" id="avi:Avi_3103"/>
<organism evidence="1 2">
    <name type="scientific">Allorhizobium ampelinum (strain ATCC BAA-846 / DSM 112012 / S4)</name>
    <name type="common">Agrobacterium vitis (strain S4)</name>
    <dbReference type="NCBI Taxonomy" id="311402"/>
    <lineage>
        <taxon>Bacteria</taxon>
        <taxon>Pseudomonadati</taxon>
        <taxon>Pseudomonadota</taxon>
        <taxon>Alphaproteobacteria</taxon>
        <taxon>Hyphomicrobiales</taxon>
        <taxon>Rhizobiaceae</taxon>
        <taxon>Rhizobium/Agrobacterium group</taxon>
        <taxon>Allorhizobium</taxon>
        <taxon>Allorhizobium ampelinum</taxon>
    </lineage>
</organism>
<evidence type="ECO:0000313" key="1">
    <source>
        <dbReference type="EMBL" id="ACM37228.1"/>
    </source>
</evidence>